<feature type="chain" id="PRO_5038661051" description="Lipoprotein" evidence="2">
    <location>
        <begin position="23"/>
        <end position="138"/>
    </location>
</feature>
<evidence type="ECO:0000256" key="2">
    <source>
        <dbReference type="SAM" id="SignalP"/>
    </source>
</evidence>
<feature type="compositionally biased region" description="Basic and acidic residues" evidence="1">
    <location>
        <begin position="31"/>
        <end position="40"/>
    </location>
</feature>
<accession>A0A0M0LIY0</accession>
<dbReference type="PROSITE" id="PS51257">
    <property type="entry name" value="PROKAR_LIPOPROTEIN"/>
    <property type="match status" value="1"/>
</dbReference>
<evidence type="ECO:0000256" key="1">
    <source>
        <dbReference type="SAM" id="MobiDB-lite"/>
    </source>
</evidence>
<dbReference type="AlphaFoldDB" id="A0A0M0LIY0"/>
<dbReference type="EMBL" id="LILB01000001">
    <property type="protein sequence ID" value="KOO50994.1"/>
    <property type="molecule type" value="Genomic_DNA"/>
</dbReference>
<organism evidence="3 4">
    <name type="scientific">Viridibacillus arvi</name>
    <dbReference type="NCBI Taxonomy" id="263475"/>
    <lineage>
        <taxon>Bacteria</taxon>
        <taxon>Bacillati</taxon>
        <taxon>Bacillota</taxon>
        <taxon>Bacilli</taxon>
        <taxon>Bacillales</taxon>
        <taxon>Caryophanaceae</taxon>
        <taxon>Viridibacillus</taxon>
    </lineage>
</organism>
<sequence length="138" mass="15859">MKKMYKTIITLIAVATMLTATACNSSGADKNNNEVTEKNEQSAQSEGGQEVQHEQSKENTNHEEWTSLPEYNYIIEQIDNKDYNFQTVTDNEGKRVLSLIDKNGVEQYKTIFIKNTSRLKIIKLHEEGQIFNEIIDKK</sequence>
<feature type="compositionally biased region" description="Basic and acidic residues" evidence="1">
    <location>
        <begin position="51"/>
        <end position="65"/>
    </location>
</feature>
<evidence type="ECO:0008006" key="5">
    <source>
        <dbReference type="Google" id="ProtNLM"/>
    </source>
</evidence>
<proteinExistence type="predicted"/>
<reference evidence="4" key="1">
    <citation type="submission" date="2015-08" db="EMBL/GenBank/DDBJ databases">
        <title>Fjat-10028 dsm 16317.</title>
        <authorList>
            <person name="Liu B."/>
            <person name="Wang J."/>
            <person name="Zhu Y."/>
            <person name="Liu G."/>
            <person name="Chen Q."/>
            <person name="Chen Z."/>
            <person name="Lan J."/>
            <person name="Che J."/>
            <person name="Ge C."/>
            <person name="Shi H."/>
            <person name="Pan Z."/>
            <person name="Liu X."/>
        </authorList>
    </citation>
    <scope>NUCLEOTIDE SEQUENCE [LARGE SCALE GENOMIC DNA]</scope>
    <source>
        <strain evidence="4">DSM 16317</strain>
    </source>
</reference>
<name>A0A0M0LIY0_9BACL</name>
<evidence type="ECO:0000313" key="4">
    <source>
        <dbReference type="Proteomes" id="UP000036867"/>
    </source>
</evidence>
<evidence type="ECO:0000313" key="3">
    <source>
        <dbReference type="EMBL" id="KOO50994.1"/>
    </source>
</evidence>
<protein>
    <recommendedName>
        <fullName evidence="5">Lipoprotein</fullName>
    </recommendedName>
</protein>
<keyword evidence="4" id="KW-1185">Reference proteome</keyword>
<keyword evidence="2" id="KW-0732">Signal</keyword>
<gene>
    <name evidence="3" type="ORF">AMD00_00245</name>
</gene>
<dbReference type="Proteomes" id="UP000036867">
    <property type="component" value="Unassembled WGS sequence"/>
</dbReference>
<feature type="region of interest" description="Disordered" evidence="1">
    <location>
        <begin position="26"/>
        <end position="66"/>
    </location>
</feature>
<comment type="caution">
    <text evidence="3">The sequence shown here is derived from an EMBL/GenBank/DDBJ whole genome shotgun (WGS) entry which is preliminary data.</text>
</comment>
<feature type="signal peptide" evidence="2">
    <location>
        <begin position="1"/>
        <end position="22"/>
    </location>
</feature>